<dbReference type="GO" id="GO:0000177">
    <property type="term" value="C:cytoplasmic exosome (RNase complex)"/>
    <property type="evidence" value="ECO:0007669"/>
    <property type="project" value="TreeGrafter"/>
</dbReference>
<dbReference type="AlphaFoldDB" id="A0A177ECR3"/>
<organism evidence="1 2">
    <name type="scientific">Nematocida displodere</name>
    <dbReference type="NCBI Taxonomy" id="1805483"/>
    <lineage>
        <taxon>Eukaryota</taxon>
        <taxon>Fungi</taxon>
        <taxon>Fungi incertae sedis</taxon>
        <taxon>Microsporidia</taxon>
        <taxon>Nematocida</taxon>
    </lineage>
</organism>
<dbReference type="RefSeq" id="XP_067543697.1">
    <property type="nucleotide sequence ID" value="XM_067688509.1"/>
</dbReference>
<evidence type="ECO:0000313" key="1">
    <source>
        <dbReference type="EMBL" id="OAG28952.1"/>
    </source>
</evidence>
<dbReference type="PANTHER" id="PTHR11953">
    <property type="entry name" value="EXOSOME COMPLEX COMPONENT"/>
    <property type="match status" value="1"/>
</dbReference>
<sequence>MVYRADGRTSSQPREITTEGERNILEIEQGLTKVQNILSYAPNSKRKGLEVEVVLDTTDPASVRRQEELSKTLKEIFRHVILGEALYTIRSKVISNGGSLLSVLTNGISLLLVQTAVPIKHLVFSITVGVSQTERDTYLVDLTHEEEKSLAHVIVAVPHVRHRHPISLLQFKNEVSVRQHRILLDRALMAVQGVGEGLDYKPALTTTH</sequence>
<keyword evidence="2" id="KW-1185">Reference proteome</keyword>
<accession>A0A177ECR3</accession>
<dbReference type="GO" id="GO:0005730">
    <property type="term" value="C:nucleolus"/>
    <property type="evidence" value="ECO:0007669"/>
    <property type="project" value="TreeGrafter"/>
</dbReference>
<dbReference type="EMBL" id="LTDL01000042">
    <property type="protein sequence ID" value="OAG28952.1"/>
    <property type="molecule type" value="Genomic_DNA"/>
</dbReference>
<dbReference type="VEuPathDB" id="MicrosporidiaDB:NEDG_01091"/>
<dbReference type="SUPFAM" id="SSF54211">
    <property type="entry name" value="Ribosomal protein S5 domain 2-like"/>
    <property type="match status" value="1"/>
</dbReference>
<dbReference type="InterPro" id="IPR036345">
    <property type="entry name" value="ExoRNase_PH_dom2_sf"/>
</dbReference>
<proteinExistence type="predicted"/>
<dbReference type="InterPro" id="IPR050080">
    <property type="entry name" value="RNase_PH"/>
</dbReference>
<dbReference type="InterPro" id="IPR027408">
    <property type="entry name" value="PNPase/RNase_PH_dom_sf"/>
</dbReference>
<comment type="caution">
    <text evidence="1">The sequence shown here is derived from an EMBL/GenBank/DDBJ whole genome shotgun (WGS) entry which is preliminary data.</text>
</comment>
<dbReference type="GO" id="GO:0016075">
    <property type="term" value="P:rRNA catabolic process"/>
    <property type="evidence" value="ECO:0007669"/>
    <property type="project" value="TreeGrafter"/>
</dbReference>
<protein>
    <submittedName>
        <fullName evidence="1">Exosome complex component RRP41</fullName>
    </submittedName>
</protein>
<name>A0A177ECR3_9MICR</name>
<dbReference type="GO" id="GO:0071051">
    <property type="term" value="P:poly(A)-dependent snoRNA 3'-end processing"/>
    <property type="evidence" value="ECO:0007669"/>
    <property type="project" value="TreeGrafter"/>
</dbReference>
<gene>
    <name evidence="1" type="ORF">NEDG_01091</name>
</gene>
<dbReference type="GO" id="GO:0003723">
    <property type="term" value="F:RNA binding"/>
    <property type="evidence" value="ECO:0007669"/>
    <property type="project" value="TreeGrafter"/>
</dbReference>
<dbReference type="OrthoDB" id="2189141at2759"/>
<dbReference type="GO" id="GO:0034475">
    <property type="term" value="P:U4 snRNA 3'-end processing"/>
    <property type="evidence" value="ECO:0007669"/>
    <property type="project" value="TreeGrafter"/>
</dbReference>
<dbReference type="InterPro" id="IPR020568">
    <property type="entry name" value="Ribosomal_Su5_D2-typ_SF"/>
</dbReference>
<dbReference type="SUPFAM" id="SSF55666">
    <property type="entry name" value="Ribonuclease PH domain 2-like"/>
    <property type="match status" value="1"/>
</dbReference>
<dbReference type="PANTHER" id="PTHR11953:SF0">
    <property type="entry name" value="EXOSOME COMPLEX COMPONENT RRP41"/>
    <property type="match status" value="1"/>
</dbReference>
<dbReference type="GeneID" id="93647441"/>
<dbReference type="Proteomes" id="UP000185944">
    <property type="component" value="Unassembled WGS sequence"/>
</dbReference>
<dbReference type="GO" id="GO:0071028">
    <property type="term" value="P:nuclear mRNA surveillance"/>
    <property type="evidence" value="ECO:0007669"/>
    <property type="project" value="TreeGrafter"/>
</dbReference>
<reference evidence="1 2" key="1">
    <citation type="submission" date="2016-02" db="EMBL/GenBank/DDBJ databases">
        <title>Discovery of a natural microsporidian pathogen with a broad tissue tropism in Caenorhabditis elegans.</title>
        <authorList>
            <person name="Luallen R.J."/>
            <person name="Reinke A.W."/>
            <person name="Tong L."/>
            <person name="Botts M.R."/>
            <person name="Felix M.-A."/>
            <person name="Troemel E.R."/>
        </authorList>
    </citation>
    <scope>NUCLEOTIDE SEQUENCE [LARGE SCALE GENOMIC DNA]</scope>
    <source>
        <strain evidence="1 2">JUm2807</strain>
    </source>
</reference>
<dbReference type="Gene3D" id="3.30.230.70">
    <property type="entry name" value="GHMP Kinase, N-terminal domain"/>
    <property type="match status" value="1"/>
</dbReference>
<dbReference type="GO" id="GO:0000176">
    <property type="term" value="C:nuclear exosome (RNase complex)"/>
    <property type="evidence" value="ECO:0007669"/>
    <property type="project" value="TreeGrafter"/>
</dbReference>
<dbReference type="STRING" id="1805483.A0A177ECR3"/>
<evidence type="ECO:0000313" key="2">
    <source>
        <dbReference type="Proteomes" id="UP000185944"/>
    </source>
</evidence>